<proteinExistence type="predicted"/>
<organism evidence="1 2">
    <name type="scientific">Spirosoma fluviale</name>
    <dbReference type="NCBI Taxonomy" id="1597977"/>
    <lineage>
        <taxon>Bacteria</taxon>
        <taxon>Pseudomonadati</taxon>
        <taxon>Bacteroidota</taxon>
        <taxon>Cytophagia</taxon>
        <taxon>Cytophagales</taxon>
        <taxon>Cytophagaceae</taxon>
        <taxon>Spirosoma</taxon>
    </lineage>
</organism>
<dbReference type="EMBL" id="OCNH01000002">
    <property type="protein sequence ID" value="SOD88115.1"/>
    <property type="molecule type" value="Genomic_DNA"/>
</dbReference>
<evidence type="ECO:0000313" key="1">
    <source>
        <dbReference type="EMBL" id="SOD88115.1"/>
    </source>
</evidence>
<name>A0A286FXX4_9BACT</name>
<protein>
    <submittedName>
        <fullName evidence="1">Uncharacterized protein</fullName>
    </submittedName>
</protein>
<reference evidence="2" key="1">
    <citation type="submission" date="2017-09" db="EMBL/GenBank/DDBJ databases">
        <authorList>
            <person name="Varghese N."/>
            <person name="Submissions S."/>
        </authorList>
    </citation>
    <scope>NUCLEOTIDE SEQUENCE [LARGE SCALE GENOMIC DNA]</scope>
    <source>
        <strain evidence="2">DSM 29961</strain>
    </source>
</reference>
<evidence type="ECO:0000313" key="2">
    <source>
        <dbReference type="Proteomes" id="UP000219452"/>
    </source>
</evidence>
<dbReference type="OrthoDB" id="954564at2"/>
<dbReference type="PROSITE" id="PS51257">
    <property type="entry name" value="PROKAR_LIPOPROTEIN"/>
    <property type="match status" value="1"/>
</dbReference>
<accession>A0A286FXX4</accession>
<dbReference type="AlphaFoldDB" id="A0A286FXX4"/>
<keyword evidence="2" id="KW-1185">Reference proteome</keyword>
<dbReference type="RefSeq" id="WP_097126156.1">
    <property type="nucleotide sequence ID" value="NZ_OCNH01000002.1"/>
</dbReference>
<gene>
    <name evidence="1" type="ORF">SAMN06269250_2505</name>
</gene>
<dbReference type="Proteomes" id="UP000219452">
    <property type="component" value="Unassembled WGS sequence"/>
</dbReference>
<sequence>MKPTRSLFVTLSLCFLLQACKKPDCGCAPPFGSALVGKWQWVKTSTSSGDITPQTLGHDKSLSYGNDGSRNYLYLTEDGQPPKVLYQDNSVGESDQAQGLLVEQFSGSYIQFMLKKASDNTYQTMTTTDLVTTPSQGYGSTRHFYQRVGIPDKP</sequence>